<dbReference type="Gene3D" id="1.10.418.10">
    <property type="entry name" value="Calponin-like domain"/>
    <property type="match status" value="1"/>
</dbReference>
<evidence type="ECO:0000256" key="19">
    <source>
        <dbReference type="ARBA" id="ARBA00023242"/>
    </source>
</evidence>
<dbReference type="PROSITE" id="PS50021">
    <property type="entry name" value="CH"/>
    <property type="match status" value="1"/>
</dbReference>
<feature type="domain" description="BMERB" evidence="26">
    <location>
        <begin position="1936"/>
        <end position="2085"/>
    </location>
</feature>
<feature type="compositionally biased region" description="Basic and acidic residues" evidence="23">
    <location>
        <begin position="681"/>
        <end position="691"/>
    </location>
</feature>
<keyword evidence="16 22" id="KW-0175">Coiled coil</keyword>
<feature type="compositionally biased region" description="Polar residues" evidence="23">
    <location>
        <begin position="1297"/>
        <end position="1309"/>
    </location>
</feature>
<dbReference type="Pfam" id="PF01494">
    <property type="entry name" value="FAD_binding_3"/>
    <property type="match status" value="1"/>
</dbReference>
<evidence type="ECO:0000256" key="20">
    <source>
        <dbReference type="ARBA" id="ARBA00049522"/>
    </source>
</evidence>
<evidence type="ECO:0000256" key="5">
    <source>
        <dbReference type="ARBA" id="ARBA00012709"/>
    </source>
</evidence>
<dbReference type="InterPro" id="IPR001781">
    <property type="entry name" value="Znf_LIM"/>
</dbReference>
<dbReference type="SMART" id="SM00033">
    <property type="entry name" value="CH"/>
    <property type="match status" value="1"/>
</dbReference>
<dbReference type="GeneTree" id="ENSGT00940000155580"/>
<dbReference type="InterPro" id="IPR001715">
    <property type="entry name" value="CH_dom"/>
</dbReference>
<keyword evidence="13" id="KW-0560">Oxidoreductase</keyword>
<evidence type="ECO:0000256" key="23">
    <source>
        <dbReference type="SAM" id="MobiDB-lite"/>
    </source>
</evidence>
<feature type="region of interest" description="Disordered" evidence="23">
    <location>
        <begin position="1598"/>
        <end position="1629"/>
    </location>
</feature>
<dbReference type="GO" id="GO:0003779">
    <property type="term" value="F:actin binding"/>
    <property type="evidence" value="ECO:0007669"/>
    <property type="project" value="UniProtKB-KW"/>
</dbReference>
<evidence type="ECO:0000256" key="21">
    <source>
        <dbReference type="PROSITE-ProRule" id="PRU00125"/>
    </source>
</evidence>
<feature type="region of interest" description="Disordered" evidence="23">
    <location>
        <begin position="1641"/>
        <end position="1663"/>
    </location>
</feature>
<reference evidence="27" key="1">
    <citation type="submission" date="2025-08" db="UniProtKB">
        <authorList>
            <consortium name="Ensembl"/>
        </authorList>
    </citation>
    <scope>IDENTIFICATION</scope>
</reference>
<keyword evidence="28" id="KW-1185">Reference proteome</keyword>
<dbReference type="Pfam" id="PF00412">
    <property type="entry name" value="LIM"/>
    <property type="match status" value="1"/>
</dbReference>
<evidence type="ECO:0000256" key="2">
    <source>
        <dbReference type="ARBA" id="ARBA00004123"/>
    </source>
</evidence>
<dbReference type="Pfam" id="PF12130">
    <property type="entry name" value="bMERB_dom"/>
    <property type="match status" value="1"/>
</dbReference>
<evidence type="ECO:0000256" key="8">
    <source>
        <dbReference type="ARBA" id="ARBA00022630"/>
    </source>
</evidence>
<evidence type="ECO:0000256" key="22">
    <source>
        <dbReference type="SAM" id="Coils"/>
    </source>
</evidence>
<feature type="compositionally biased region" description="Polar residues" evidence="23">
    <location>
        <begin position="1218"/>
        <end position="1229"/>
    </location>
</feature>
<feature type="domain" description="Calponin-homology (CH)" evidence="24">
    <location>
        <begin position="526"/>
        <end position="632"/>
    </location>
</feature>
<comment type="catalytic activity">
    <reaction evidence="20">
        <text>L-methionyl-[F-actin] + NADPH + O2 + H(+) = L-methionyl-(R)-S-oxide-[F-actin] + NADP(+) + H2O</text>
        <dbReference type="Rhea" id="RHEA:51308"/>
        <dbReference type="Rhea" id="RHEA-COMP:12953"/>
        <dbReference type="Rhea" id="RHEA-COMP:12956"/>
        <dbReference type="ChEBI" id="CHEBI:15377"/>
        <dbReference type="ChEBI" id="CHEBI:15378"/>
        <dbReference type="ChEBI" id="CHEBI:15379"/>
        <dbReference type="ChEBI" id="CHEBI:16044"/>
        <dbReference type="ChEBI" id="CHEBI:45764"/>
        <dbReference type="ChEBI" id="CHEBI:57783"/>
        <dbReference type="ChEBI" id="CHEBI:58349"/>
        <dbReference type="EC" id="1.14.13.225"/>
    </reaction>
</comment>
<feature type="compositionally biased region" description="Acidic residues" evidence="23">
    <location>
        <begin position="960"/>
        <end position="978"/>
    </location>
</feature>
<feature type="coiled-coil region" evidence="22">
    <location>
        <begin position="1920"/>
        <end position="1973"/>
    </location>
</feature>
<dbReference type="FunFam" id="1.10.418.10:FF:000026">
    <property type="entry name" value="protein-methionine sulfoxide oxidase MICAL3 isoform X1"/>
    <property type="match status" value="1"/>
</dbReference>
<sequence>MGTMGDPGGFTTTGERVNPAHVMFDRFTQASTCKGTLKAFQELCDHLDLKPCEYRIFYHKLKSRLNYWKAKALWVKLDKRAGQKEYKKGRACVNSKCLIIGAGPCGLRTAIELGFLGAKVVLLEKRDAFSRNNVLHLWPFSIQDLRGLGAKKFHGKFCAGAIDHISIRQLQLMLLKVALLLGIEIHVNVEFKGLIEPPEDQENERIGWRAEVHPRTHPVNELEFDVIIGADGRRNTLAGFRRKEFRGKLAIAITANFINRNTTAEAKVEEISGVAFIFNQKFFQDLREATGIDLENIVYYKDDTHYFVMTAKKQSLLEKGVILHDYADTEMLLSRANVDQEALLSYAREAADFSTNHQLPTLDFAINHYGQPDVAMFDFTCMYASENAALVRQRNGRQLLVSLVGDSLLEPFWPMGTGIARGFLAAMDSGWMVKSWAQGNTPLDVLAERESIYRLLPQTTPENISKNFSHYSVDPTTRYPNISLHFLRPNQVQHLIDTGDSSREMRIEMENVVTSSTPKLTRNESIARSSKLLNWCQRQTEGYRKVSVTDLTMSWKSGMALCSLIHRYRPDLIDFDSLDERDQQKNNQLGFDVAEREFGISPCMTGKEMSQVSEPDKLSMVMYLSQFYEMFKDTVPPGAGDNQNMSPEEKAALINSTKSPISFLSKLGQSIAISRKRNPKDKKEKDVDGLGKRRKTSQAGHSEEEEVLRGNHDDRPSNSTALTERKMKEETAAVGNHNKVKSMATQLLAKFEENAPAESKGLKRQGSLRKEFPQNIGGSDVCFFCRKRVYVMERLSAEGKFFHRSCFKCDYCGTTLRLSSYAFDVGDGKFYCKPHYCYRLSGQAQRKRPAPTSALLNTKDNQASLPVMVTVDSPGRGEMASLSPAERQTSVPEVNGLQEPSLPKRLRGTPERIELENYRLSLQREEDLEEVPEETLAEHNLSSVLDKDKHAELGSSSSESDMEEEDQEDEDHEEEEQQEPPSPSDLGGVPWKEAVEIHAKLKTDSDPGAKGEDGTQIVRDLKVEEEEEEDDEEESSDDRYLQIQQVLQPVDPTVIKNIRGVSVLSEGPPASASQPSSTAPANTSARHEAVRVWLESVSGETCEDEHPEVEVGSHDFEPGTEMDQEDIPSDAEAEALLHQSEISEAFPEEDKKSESQGLAFSIEQSSVSPVKLVGEVVLLPVKPPTPQPDSQMSHPSPCLVKSPGMHFFPEPFPLEDITTPQRTSQTPNAKSPPYPAPTMSPIRSPVCSPVHSPICSQPVPLLETVTTKSPVNSPSCSCPPTGNPLSPICAQPLPCQEPSSSLTSDSPVRTQPVPAVTSTPLVKPASSDRAIPEPQKSLDSSDLETPVKKTDIIEEFWLKSAEIRKSLGLTPMERSSSISPEKSPITVGRVPTPDSSSPKSYTPEDLSEQLSPFTGRSVIRRLNITVEGQVISPVEPKSKATDQRDLSSSSGLGLNGSTTTSQTSQAASDSYNTSDSTMLTPPSSPPPPPPNEEPATLRQQQKHHVSWNNGIDGPTTPEPAKAAPTKIKSPVPVPRTQLSPVSVPKPAPRATLVTSPITAPVNAPVVTMRREKSSKPRREEVRKSFVECVAEIPFADDVEDTYDERTPDTTMERFYTPPTSRPNREREKPPLQLALAMENGTANFPGNQQASKNHKAQQFSPEAKEIAEERMRAREKSIKSQALKDAMAKQLSKMKETDMAKGSAATAKVVWNVASSETSGKSTKKLSGSPKTSAVIALESKKAETLPELFFSIQVNKSLDGSTVSSDGSTSGGKSKKRSSLFSPRKNKKEKKAKNESRLSYKHGADETPSPPKHKSLWKAVFSGYKKDKKTNKDDKSCPSTPSSSTTNDSGKKRSSPLGRSSDLKSRRNRSFSEDSDLSCDDVLERSSLKSKADSVYVPHALAFKRAYATKKTYTEEELNAKLTRRVQKAARRQAKQEELKRLHRAQIIQRQLEQVEEKQRQLEERGVAVEKALRGEAGMGKKDDPKLMQEWFKLVQEKNALVRYESELMIFARELELEDRQSRLQQDLRERMAIEDHMKTEVELAQEKHILNEMLEVVEQRDSLVALLEEQRLSEKEEDKDLESVMLSKGFNLNWA</sequence>
<evidence type="ECO:0000256" key="3">
    <source>
        <dbReference type="ARBA" id="ARBA00004245"/>
    </source>
</evidence>
<keyword evidence="10" id="KW-0274">FAD</keyword>
<dbReference type="PROSITE" id="PS51848">
    <property type="entry name" value="BMERB"/>
    <property type="match status" value="1"/>
</dbReference>
<evidence type="ECO:0000256" key="12">
    <source>
        <dbReference type="ARBA" id="ARBA00022857"/>
    </source>
</evidence>
<feature type="compositionally biased region" description="Polar residues" evidence="23">
    <location>
        <begin position="1641"/>
        <end position="1660"/>
    </location>
</feature>
<evidence type="ECO:0000256" key="13">
    <source>
        <dbReference type="ARBA" id="ARBA00023002"/>
    </source>
</evidence>
<evidence type="ECO:0000313" key="28">
    <source>
        <dbReference type="Proteomes" id="UP000694402"/>
    </source>
</evidence>
<dbReference type="EC" id="1.14.13.225" evidence="5"/>
<feature type="compositionally biased region" description="Low complexity" evidence="23">
    <location>
        <begin position="1068"/>
        <end position="1084"/>
    </location>
</feature>
<feature type="compositionally biased region" description="Basic residues" evidence="23">
    <location>
        <begin position="1774"/>
        <end position="1792"/>
    </location>
</feature>
<keyword evidence="8" id="KW-0285">Flavoprotein</keyword>
<feature type="compositionally biased region" description="Low complexity" evidence="23">
    <location>
        <begin position="1446"/>
        <end position="1470"/>
    </location>
</feature>
<dbReference type="PANTHER" id="PTHR23167:SF51">
    <property type="entry name" value="[F-ACTIN]-MONOOXYGENASE MICAL3"/>
    <property type="match status" value="1"/>
</dbReference>
<feature type="region of interest" description="Disordered" evidence="23">
    <location>
        <begin position="672"/>
        <end position="725"/>
    </location>
</feature>
<evidence type="ECO:0000256" key="1">
    <source>
        <dbReference type="ARBA" id="ARBA00001974"/>
    </source>
</evidence>
<feature type="region of interest" description="Disordered" evidence="23">
    <location>
        <begin position="1064"/>
        <end position="1157"/>
    </location>
</feature>
<feature type="compositionally biased region" description="Low complexity" evidence="23">
    <location>
        <begin position="1514"/>
        <end position="1528"/>
    </location>
</feature>
<dbReference type="PROSITE" id="PS50023">
    <property type="entry name" value="LIM_DOMAIN_2"/>
    <property type="match status" value="1"/>
</dbReference>
<keyword evidence="15 21" id="KW-0440">LIM domain</keyword>
<feature type="compositionally biased region" description="Low complexity" evidence="23">
    <location>
        <begin position="1715"/>
        <end position="1733"/>
    </location>
</feature>
<feature type="compositionally biased region" description="Acidic residues" evidence="23">
    <location>
        <begin position="926"/>
        <end position="935"/>
    </location>
</feature>
<feature type="region of interest" description="Disordered" evidence="23">
    <location>
        <begin position="1759"/>
        <end position="1878"/>
    </location>
</feature>
<comment type="subcellular location">
    <subcellularLocation>
        <location evidence="3">Cytoplasm</location>
        <location evidence="3">Cytoskeleton</location>
    </subcellularLocation>
    <subcellularLocation>
        <location evidence="2">Nucleus</location>
    </subcellularLocation>
</comment>
<evidence type="ECO:0000259" key="25">
    <source>
        <dbReference type="PROSITE" id="PS50023"/>
    </source>
</evidence>
<keyword evidence="19" id="KW-0539">Nucleus</keyword>
<evidence type="ECO:0000256" key="15">
    <source>
        <dbReference type="ARBA" id="ARBA00023038"/>
    </source>
</evidence>
<dbReference type="PRINTS" id="PR00420">
    <property type="entry name" value="RNGMNOXGNASE"/>
</dbReference>
<dbReference type="SUPFAM" id="SSF51905">
    <property type="entry name" value="FAD/NAD(P)-binding domain"/>
    <property type="match status" value="1"/>
</dbReference>
<feature type="compositionally biased region" description="Low complexity" evidence="23">
    <location>
        <begin position="1269"/>
        <end position="1280"/>
    </location>
</feature>
<evidence type="ECO:0000256" key="10">
    <source>
        <dbReference type="ARBA" id="ARBA00022827"/>
    </source>
</evidence>
<feature type="compositionally biased region" description="Low complexity" evidence="23">
    <location>
        <begin position="1759"/>
        <end position="1773"/>
    </location>
</feature>
<feature type="compositionally biased region" description="Acidic residues" evidence="23">
    <location>
        <begin position="1118"/>
        <end position="1133"/>
    </location>
</feature>
<feature type="region of interest" description="Disordered" evidence="23">
    <location>
        <begin position="1266"/>
        <end position="1345"/>
    </location>
</feature>
<dbReference type="PROSITE" id="PS00478">
    <property type="entry name" value="LIM_DOMAIN_1"/>
    <property type="match status" value="1"/>
</dbReference>
<keyword evidence="14" id="KW-0503">Monooxygenase</keyword>
<proteinExistence type="inferred from homology"/>
<feature type="compositionally biased region" description="Basic and acidic residues" evidence="23">
    <location>
        <begin position="1436"/>
        <end position="1445"/>
    </location>
</feature>
<dbReference type="SMART" id="SM01203">
    <property type="entry name" value="DUF3585"/>
    <property type="match status" value="1"/>
</dbReference>
<feature type="compositionally biased region" description="Pro residues" evidence="23">
    <location>
        <begin position="1482"/>
        <end position="1492"/>
    </location>
</feature>
<dbReference type="Pfam" id="PF00307">
    <property type="entry name" value="CH"/>
    <property type="match status" value="1"/>
</dbReference>
<keyword evidence="7" id="KW-0963">Cytoplasm</keyword>
<keyword evidence="18" id="KW-0206">Cytoskeleton</keyword>
<feature type="compositionally biased region" description="Basic and acidic residues" evidence="23">
    <location>
        <begin position="1793"/>
        <end position="1806"/>
    </location>
</feature>
<dbReference type="InterPro" id="IPR002938">
    <property type="entry name" value="FAD-bd"/>
</dbReference>
<feature type="region of interest" description="Disordered" evidence="23">
    <location>
        <begin position="1368"/>
        <end position="1555"/>
    </location>
</feature>
<dbReference type="GO" id="GO:0005856">
    <property type="term" value="C:cytoskeleton"/>
    <property type="evidence" value="ECO:0007669"/>
    <property type="project" value="UniProtKB-SubCell"/>
</dbReference>
<dbReference type="FunFam" id="3.50.50.60:FF:000004">
    <property type="entry name" value="protein-methionine sulfoxide oxidase MICAL2 isoform X1"/>
    <property type="match status" value="1"/>
</dbReference>
<dbReference type="FunFam" id="2.10.110.10:FF:000043">
    <property type="entry name" value="protein-methionine sulfoxide oxidase MICAL3 isoform X2"/>
    <property type="match status" value="1"/>
</dbReference>
<dbReference type="SUPFAM" id="SSF47576">
    <property type="entry name" value="Calponin-homology domain, CH-domain"/>
    <property type="match status" value="1"/>
</dbReference>
<evidence type="ECO:0000256" key="16">
    <source>
        <dbReference type="ARBA" id="ARBA00023054"/>
    </source>
</evidence>
<evidence type="ECO:0000256" key="14">
    <source>
        <dbReference type="ARBA" id="ARBA00023033"/>
    </source>
</evidence>
<dbReference type="Proteomes" id="UP000694402">
    <property type="component" value="Unassembled WGS sequence"/>
</dbReference>
<dbReference type="Gene3D" id="3.50.50.60">
    <property type="entry name" value="FAD/NAD(P)-binding domain"/>
    <property type="match status" value="1"/>
</dbReference>
<feature type="region of interest" description="Disordered" evidence="23">
    <location>
        <begin position="1714"/>
        <end position="1733"/>
    </location>
</feature>
<evidence type="ECO:0000256" key="7">
    <source>
        <dbReference type="ARBA" id="ARBA00022490"/>
    </source>
</evidence>
<feature type="compositionally biased region" description="Basic and acidic residues" evidence="23">
    <location>
        <begin position="993"/>
        <end position="1013"/>
    </location>
</feature>
<dbReference type="InterPro" id="IPR057494">
    <property type="entry name" value="Rossman_Mical"/>
</dbReference>
<dbReference type="Ensembl" id="ENSOTST00005076429.2">
    <property type="protein sequence ID" value="ENSOTSP00005070410.2"/>
    <property type="gene ID" value="ENSOTSG00005033017.2"/>
</dbReference>
<dbReference type="Pfam" id="PF25413">
    <property type="entry name" value="Rossman_Mical"/>
    <property type="match status" value="1"/>
</dbReference>
<evidence type="ECO:0000256" key="17">
    <source>
        <dbReference type="ARBA" id="ARBA00023203"/>
    </source>
</evidence>
<dbReference type="GO" id="GO:0005634">
    <property type="term" value="C:nucleus"/>
    <property type="evidence" value="ECO:0007669"/>
    <property type="project" value="UniProtKB-SubCell"/>
</dbReference>
<evidence type="ECO:0000259" key="26">
    <source>
        <dbReference type="PROSITE" id="PS51848"/>
    </source>
</evidence>
<feature type="compositionally biased region" description="Basic and acidic residues" evidence="23">
    <location>
        <begin position="707"/>
        <end position="716"/>
    </location>
</feature>
<evidence type="ECO:0000313" key="27">
    <source>
        <dbReference type="Ensembl" id="ENSOTSP00005070410.2"/>
    </source>
</evidence>
<dbReference type="Gene3D" id="2.10.110.10">
    <property type="entry name" value="Cysteine Rich Protein"/>
    <property type="match status" value="1"/>
</dbReference>
<dbReference type="InterPro" id="IPR022735">
    <property type="entry name" value="bMERB_dom"/>
</dbReference>
<gene>
    <name evidence="27" type="primary">LOC112218753</name>
</gene>
<keyword evidence="11 21" id="KW-0862">Zinc</keyword>
<organism evidence="27 28">
    <name type="scientific">Oncorhynchus tshawytscha</name>
    <name type="common">Chinook salmon</name>
    <name type="synonym">Salmo tshawytscha</name>
    <dbReference type="NCBI Taxonomy" id="74940"/>
    <lineage>
        <taxon>Eukaryota</taxon>
        <taxon>Metazoa</taxon>
        <taxon>Chordata</taxon>
        <taxon>Craniata</taxon>
        <taxon>Vertebrata</taxon>
        <taxon>Euteleostomi</taxon>
        <taxon>Actinopterygii</taxon>
        <taxon>Neopterygii</taxon>
        <taxon>Teleostei</taxon>
        <taxon>Protacanthopterygii</taxon>
        <taxon>Salmoniformes</taxon>
        <taxon>Salmonidae</taxon>
        <taxon>Salmoninae</taxon>
        <taxon>Oncorhynchus</taxon>
    </lineage>
</organism>
<dbReference type="CDD" id="cd09439">
    <property type="entry name" value="LIM_Mical"/>
    <property type="match status" value="1"/>
</dbReference>
<protein>
    <recommendedName>
        <fullName evidence="5">F-actin monooxygenase</fullName>
        <ecNumber evidence="5">1.14.13.225</ecNumber>
    </recommendedName>
</protein>
<dbReference type="SMART" id="SM00132">
    <property type="entry name" value="LIM"/>
    <property type="match status" value="1"/>
</dbReference>
<feature type="compositionally biased region" description="Polar residues" evidence="23">
    <location>
        <begin position="1471"/>
        <end position="1480"/>
    </location>
</feature>
<feature type="region of interest" description="Disordered" evidence="23">
    <location>
        <begin position="925"/>
        <end position="1041"/>
    </location>
</feature>
<dbReference type="GO" id="GO:0046872">
    <property type="term" value="F:metal ion binding"/>
    <property type="evidence" value="ECO:0007669"/>
    <property type="project" value="UniProtKB-KW"/>
</dbReference>
<feature type="compositionally biased region" description="Basic and acidic residues" evidence="23">
    <location>
        <begin position="1108"/>
        <end position="1117"/>
    </location>
</feature>
<keyword evidence="6" id="KW-0268">Exocytosis</keyword>
<comment type="cofactor">
    <cofactor evidence="1">
        <name>FAD</name>
        <dbReference type="ChEBI" id="CHEBI:57692"/>
    </cofactor>
</comment>
<dbReference type="InterPro" id="IPR036872">
    <property type="entry name" value="CH_dom_sf"/>
</dbReference>
<keyword evidence="12" id="KW-0521">NADP</keyword>
<dbReference type="PANTHER" id="PTHR23167">
    <property type="entry name" value="CALPONIN HOMOLOGY DOMAIN-CONTAINING PROTEIN DDB_G0272472-RELATED"/>
    <property type="match status" value="1"/>
</dbReference>
<evidence type="ECO:0000256" key="4">
    <source>
        <dbReference type="ARBA" id="ARBA00008223"/>
    </source>
</evidence>
<reference evidence="27" key="2">
    <citation type="submission" date="2025-09" db="UniProtKB">
        <authorList>
            <consortium name="Ensembl"/>
        </authorList>
    </citation>
    <scope>IDENTIFICATION</scope>
</reference>
<evidence type="ECO:0000256" key="11">
    <source>
        <dbReference type="ARBA" id="ARBA00022833"/>
    </source>
</evidence>
<evidence type="ECO:0000256" key="9">
    <source>
        <dbReference type="ARBA" id="ARBA00022723"/>
    </source>
</evidence>
<accession>A0A8C8HV89</accession>
<evidence type="ECO:0000256" key="6">
    <source>
        <dbReference type="ARBA" id="ARBA00022483"/>
    </source>
</evidence>
<keyword evidence="9 21" id="KW-0479">Metal-binding</keyword>
<feature type="compositionally biased region" description="Acidic residues" evidence="23">
    <location>
        <begin position="1023"/>
        <end position="1036"/>
    </location>
</feature>
<dbReference type="GO" id="GO:0006887">
    <property type="term" value="P:exocytosis"/>
    <property type="evidence" value="ECO:0007669"/>
    <property type="project" value="UniProtKB-KW"/>
</dbReference>
<dbReference type="GO" id="GO:0071949">
    <property type="term" value="F:FAD binding"/>
    <property type="evidence" value="ECO:0007669"/>
    <property type="project" value="InterPro"/>
</dbReference>
<name>A0A8C8HV89_ONCTS</name>
<dbReference type="InterPro" id="IPR050540">
    <property type="entry name" value="F-actin_Monoox_Mical"/>
</dbReference>
<dbReference type="GO" id="GO:0120501">
    <property type="term" value="F:F-actin monooxygenase activity"/>
    <property type="evidence" value="ECO:0007669"/>
    <property type="project" value="UniProtKB-EC"/>
</dbReference>
<evidence type="ECO:0000259" key="24">
    <source>
        <dbReference type="PROSITE" id="PS50021"/>
    </source>
</evidence>
<feature type="region of interest" description="Disordered" evidence="23">
    <location>
        <begin position="1182"/>
        <end position="1243"/>
    </location>
</feature>
<evidence type="ECO:0000256" key="18">
    <source>
        <dbReference type="ARBA" id="ARBA00023212"/>
    </source>
</evidence>
<feature type="compositionally biased region" description="Low complexity" evidence="23">
    <location>
        <begin position="1838"/>
        <end position="1849"/>
    </location>
</feature>
<dbReference type="SUPFAM" id="SSF57716">
    <property type="entry name" value="Glucocorticoid receptor-like (DNA-binding domain)"/>
    <property type="match status" value="1"/>
</dbReference>
<comment type="similarity">
    <text evidence="4">Belongs to the Mical family.</text>
</comment>
<feature type="domain" description="LIM zinc-binding" evidence="25">
    <location>
        <begin position="780"/>
        <end position="842"/>
    </location>
</feature>
<keyword evidence="17" id="KW-0009">Actin-binding</keyword>
<feature type="region of interest" description="Disordered" evidence="23">
    <location>
        <begin position="871"/>
        <end position="910"/>
    </location>
</feature>
<dbReference type="InterPro" id="IPR036188">
    <property type="entry name" value="FAD/NAD-bd_sf"/>
</dbReference>